<keyword evidence="9 20" id="KW-0812">Transmembrane</keyword>
<evidence type="ECO:0000256" key="1">
    <source>
        <dbReference type="ARBA" id="ARBA00004502"/>
    </source>
</evidence>
<comment type="catalytic activity">
    <reaction evidence="16">
        <text>a very long-chain fatty acid + ATP + CoA = a very long-chain fatty acyl-CoA + AMP + diphosphate</text>
        <dbReference type="Rhea" id="RHEA:54536"/>
        <dbReference type="ChEBI" id="CHEBI:30616"/>
        <dbReference type="ChEBI" id="CHEBI:33019"/>
        <dbReference type="ChEBI" id="CHEBI:57287"/>
        <dbReference type="ChEBI" id="CHEBI:58950"/>
        <dbReference type="ChEBI" id="CHEBI:138261"/>
        <dbReference type="ChEBI" id="CHEBI:456215"/>
    </reaction>
</comment>
<name>A0AAN7AGF4_9PEZI</name>
<evidence type="ECO:0000256" key="4">
    <source>
        <dbReference type="ARBA" id="ARBA00006432"/>
    </source>
</evidence>
<evidence type="ECO:0000256" key="8">
    <source>
        <dbReference type="ARBA" id="ARBA00022677"/>
    </source>
</evidence>
<sequence>MKMLASILPTVANVAWWTARGRVSFFYRLEDLATSKSSENRLFLKFEDKTYTYAQAYDTVLRYANWLKDQRGVKKGEMVALNFQNTDTFIFLALALWAIGAVPALVNYNLTGKSLSHCVKRANARLMLIDPTIAGNVGDDVRAELSGTTFEVVTPELERQMLACEPTRPPDELRSEATGEAMGMLIYTSGTTGLPKAAIVSWAKIAVVSGFTSRLVGTTKKDVFYTAMPLYHSTAMLMGFCHTLSTGGTFAISRKFSTSHFWDDVRKHDANIIQYVGETCRYLLSAPIRLDPVTGENLDRKHNVRAAFGNGLRPDVWNQFKERFGIETIAEFYGATEGTFATWNVSKNDFSMGAVGRSGGIYNILLGRSVAIVEVDHETELPYRDPKTGFCIKAGRGEPGELLFLLPSKNTEERFQGYYGDKGATSKKIMRDVFSKGDAWFRTGDVVRWDSENRIYFTDRIGDTFRWKSENVSTAEVAHVVGLHPAVQESNVYGVQLPGHEGRAGCAAIVFRPSALNGGVPSSETLRSLAEHVRAGLPKFALPLFVRVVKVEALHSTGTNKQSKVALRDEGVDPAKTGEDDVYWLRGETYVRFGPAEWQALQGGKARL</sequence>
<keyword evidence="7" id="KW-0436">Ligase</keyword>
<dbReference type="AlphaFoldDB" id="A0AAN7AGF4"/>
<keyword evidence="12 20" id="KW-1133">Transmembrane helix</keyword>
<dbReference type="GO" id="GO:0044539">
    <property type="term" value="P:long-chain fatty acid import into cell"/>
    <property type="evidence" value="ECO:0007669"/>
    <property type="project" value="TreeGrafter"/>
</dbReference>
<evidence type="ECO:0000259" key="21">
    <source>
        <dbReference type="Pfam" id="PF00501"/>
    </source>
</evidence>
<keyword evidence="8" id="KW-0551">Lipid droplet</keyword>
<dbReference type="GO" id="GO:0005524">
    <property type="term" value="F:ATP binding"/>
    <property type="evidence" value="ECO:0007669"/>
    <property type="project" value="UniProtKB-KW"/>
</dbReference>
<evidence type="ECO:0000256" key="6">
    <source>
        <dbReference type="ARBA" id="ARBA00022475"/>
    </source>
</evidence>
<dbReference type="GO" id="GO:0004467">
    <property type="term" value="F:long-chain fatty acid-CoA ligase activity"/>
    <property type="evidence" value="ECO:0007669"/>
    <property type="project" value="TreeGrafter"/>
</dbReference>
<evidence type="ECO:0000313" key="23">
    <source>
        <dbReference type="EMBL" id="KAK4186293.1"/>
    </source>
</evidence>
<dbReference type="GO" id="GO:0005324">
    <property type="term" value="F:long-chain fatty acid transmembrane transporter activity"/>
    <property type="evidence" value="ECO:0007669"/>
    <property type="project" value="TreeGrafter"/>
</dbReference>
<comment type="similarity">
    <text evidence="4">Belongs to the ATP-dependent AMP-binding enzyme family.</text>
</comment>
<dbReference type="InterPro" id="IPR020845">
    <property type="entry name" value="AMP-binding_CS"/>
</dbReference>
<comment type="subcellular location">
    <subcellularLocation>
        <location evidence="3">Cell membrane</location>
        <topology evidence="3">Multi-pass membrane protein</topology>
    </subcellularLocation>
    <subcellularLocation>
        <location evidence="1">Lipid droplet</location>
    </subcellularLocation>
    <subcellularLocation>
        <location evidence="2">Peroxisome membrane</location>
        <topology evidence="2">Multi-pass membrane protein</topology>
    </subcellularLocation>
</comment>
<comment type="function">
    <text evidence="17">Acyl-CoA synthetase required for both the import of long chain fatty acids (LCFAs) (C14-C18) and the activation very long chain fatty acids (VLCFAs) (C20-C26) by esterification of the fatty acids into metabolically active CoA-thioesters for subsequent degradation or incorporation into phospholipids. The transport and fatty acyl-CoA synthetase activities are genetically separable and are thus independent activities. Esterifies VLCFAs in the peroxisome matrix. The VLCFAs are actively transported into peroxisomes by a PXA1-PXA2 heterodimeric transporter in the peroxisomal membrane.</text>
</comment>
<keyword evidence="15" id="KW-0576">Peroxisome</keyword>
<dbReference type="Gene3D" id="3.40.50.12780">
    <property type="entry name" value="N-terminal domain of ligase-like"/>
    <property type="match status" value="1"/>
</dbReference>
<keyword evidence="14 20" id="KW-0472">Membrane</keyword>
<dbReference type="PANTHER" id="PTHR43107:SF15">
    <property type="entry name" value="FATTY ACID TRANSPORT PROTEIN 3, ISOFORM A"/>
    <property type="match status" value="1"/>
</dbReference>
<dbReference type="GO" id="GO:0009898">
    <property type="term" value="C:cytoplasmic side of plasma membrane"/>
    <property type="evidence" value="ECO:0007669"/>
    <property type="project" value="TreeGrafter"/>
</dbReference>
<dbReference type="InterPro" id="IPR045851">
    <property type="entry name" value="AMP-bd_C_sf"/>
</dbReference>
<dbReference type="GO" id="GO:0005778">
    <property type="term" value="C:peroxisomal membrane"/>
    <property type="evidence" value="ECO:0007669"/>
    <property type="project" value="UniProtKB-SubCell"/>
</dbReference>
<dbReference type="InterPro" id="IPR000873">
    <property type="entry name" value="AMP-dep_synth/lig_dom"/>
</dbReference>
<feature type="domain" description="AMP-binding enzyme C-terminal" evidence="22">
    <location>
        <begin position="476"/>
        <end position="561"/>
    </location>
</feature>
<dbReference type="InterPro" id="IPR025110">
    <property type="entry name" value="AMP-bd_C"/>
</dbReference>
<evidence type="ECO:0000256" key="12">
    <source>
        <dbReference type="ARBA" id="ARBA00022989"/>
    </source>
</evidence>
<evidence type="ECO:0000256" key="15">
    <source>
        <dbReference type="ARBA" id="ARBA00023140"/>
    </source>
</evidence>
<evidence type="ECO:0000256" key="2">
    <source>
        <dbReference type="ARBA" id="ARBA00004585"/>
    </source>
</evidence>
<dbReference type="EMBL" id="MU864427">
    <property type="protein sequence ID" value="KAK4186293.1"/>
    <property type="molecule type" value="Genomic_DNA"/>
</dbReference>
<evidence type="ECO:0000259" key="22">
    <source>
        <dbReference type="Pfam" id="PF13193"/>
    </source>
</evidence>
<keyword evidence="6" id="KW-1003">Cell membrane</keyword>
<reference evidence="23" key="2">
    <citation type="submission" date="2023-05" db="EMBL/GenBank/DDBJ databases">
        <authorList>
            <consortium name="Lawrence Berkeley National Laboratory"/>
            <person name="Steindorff A."/>
            <person name="Hensen N."/>
            <person name="Bonometti L."/>
            <person name="Westerberg I."/>
            <person name="Brannstrom I.O."/>
            <person name="Guillou S."/>
            <person name="Cros-Aarteil S."/>
            <person name="Calhoun S."/>
            <person name="Haridas S."/>
            <person name="Kuo A."/>
            <person name="Mondo S."/>
            <person name="Pangilinan J."/>
            <person name="Riley R."/>
            <person name="Labutti K."/>
            <person name="Andreopoulos B."/>
            <person name="Lipzen A."/>
            <person name="Chen C."/>
            <person name="Yanf M."/>
            <person name="Daum C."/>
            <person name="Ng V."/>
            <person name="Clum A."/>
            <person name="Ohm R."/>
            <person name="Martin F."/>
            <person name="Silar P."/>
            <person name="Natvig D."/>
            <person name="Lalanne C."/>
            <person name="Gautier V."/>
            <person name="Ament-Velasquez S.L."/>
            <person name="Kruys A."/>
            <person name="Hutchinson M.I."/>
            <person name="Powell A.J."/>
            <person name="Barry K."/>
            <person name="Miller A.N."/>
            <person name="Grigoriev I.V."/>
            <person name="Debuchy R."/>
            <person name="Gladieux P."/>
            <person name="Thoren M.H."/>
            <person name="Johannesson H."/>
        </authorList>
    </citation>
    <scope>NUCLEOTIDE SEQUENCE</scope>
    <source>
        <strain evidence="23">PSN309</strain>
    </source>
</reference>
<keyword evidence="5" id="KW-0813">Transport</keyword>
<evidence type="ECO:0000256" key="20">
    <source>
        <dbReference type="SAM" id="Phobius"/>
    </source>
</evidence>
<comment type="caution">
    <text evidence="23">The sequence shown here is derived from an EMBL/GenBank/DDBJ whole genome shotgun (WGS) entry which is preliminary data.</text>
</comment>
<dbReference type="PROSITE" id="PS00455">
    <property type="entry name" value="AMP_BINDING"/>
    <property type="match status" value="1"/>
</dbReference>
<dbReference type="FunFam" id="3.30.300.30:FF:000002">
    <property type="entry name" value="Long-chain fatty acid transport protein 1"/>
    <property type="match status" value="1"/>
</dbReference>
<evidence type="ECO:0000256" key="5">
    <source>
        <dbReference type="ARBA" id="ARBA00022448"/>
    </source>
</evidence>
<evidence type="ECO:0000256" key="16">
    <source>
        <dbReference type="ARBA" id="ARBA00051585"/>
    </source>
</evidence>
<evidence type="ECO:0000256" key="11">
    <source>
        <dbReference type="ARBA" id="ARBA00022840"/>
    </source>
</evidence>
<dbReference type="Pfam" id="PF13193">
    <property type="entry name" value="AMP-binding_C"/>
    <property type="match status" value="1"/>
</dbReference>
<dbReference type="SUPFAM" id="SSF56801">
    <property type="entry name" value="Acetyl-CoA synthetase-like"/>
    <property type="match status" value="1"/>
</dbReference>
<dbReference type="FunFam" id="3.40.50.12780:FF:000019">
    <property type="entry name" value="Long-chain fatty acid transporter"/>
    <property type="match status" value="1"/>
</dbReference>
<evidence type="ECO:0000256" key="14">
    <source>
        <dbReference type="ARBA" id="ARBA00023136"/>
    </source>
</evidence>
<evidence type="ECO:0000256" key="19">
    <source>
        <dbReference type="ARBA" id="ARBA00078285"/>
    </source>
</evidence>
<keyword evidence="11" id="KW-0067">ATP-binding</keyword>
<dbReference type="Proteomes" id="UP001302126">
    <property type="component" value="Unassembled WGS sequence"/>
</dbReference>
<evidence type="ECO:0000256" key="9">
    <source>
        <dbReference type="ARBA" id="ARBA00022692"/>
    </source>
</evidence>
<keyword evidence="24" id="KW-1185">Reference proteome</keyword>
<dbReference type="InterPro" id="IPR042099">
    <property type="entry name" value="ANL_N_sf"/>
</dbReference>
<dbReference type="PANTHER" id="PTHR43107">
    <property type="entry name" value="LONG-CHAIN FATTY ACID TRANSPORT PROTEIN"/>
    <property type="match status" value="1"/>
</dbReference>
<accession>A0AAN7AGF4</accession>
<evidence type="ECO:0000256" key="7">
    <source>
        <dbReference type="ARBA" id="ARBA00022598"/>
    </source>
</evidence>
<evidence type="ECO:0000256" key="18">
    <source>
        <dbReference type="ARBA" id="ARBA00068795"/>
    </source>
</evidence>
<keyword evidence="10" id="KW-0547">Nucleotide-binding</keyword>
<dbReference type="Pfam" id="PF00501">
    <property type="entry name" value="AMP-binding"/>
    <property type="match status" value="1"/>
</dbReference>
<feature type="domain" description="AMP-dependent synthetase/ligase" evidence="21">
    <location>
        <begin position="38"/>
        <end position="404"/>
    </location>
</feature>
<proteinExistence type="inferred from homology"/>
<evidence type="ECO:0000256" key="3">
    <source>
        <dbReference type="ARBA" id="ARBA00004651"/>
    </source>
</evidence>
<evidence type="ECO:0000256" key="17">
    <source>
        <dbReference type="ARBA" id="ARBA00060276"/>
    </source>
</evidence>
<protein>
    <recommendedName>
        <fullName evidence="18">Very long-chain fatty acid transport protein</fullName>
    </recommendedName>
    <alternativeName>
        <fullName evidence="19">Very-long-chain acyl-CoA synthetase</fullName>
    </alternativeName>
</protein>
<gene>
    <name evidence="23" type="ORF">QBC35DRAFT_274042</name>
</gene>
<evidence type="ECO:0000313" key="24">
    <source>
        <dbReference type="Proteomes" id="UP001302126"/>
    </source>
</evidence>
<organism evidence="23 24">
    <name type="scientific">Podospora australis</name>
    <dbReference type="NCBI Taxonomy" id="1536484"/>
    <lineage>
        <taxon>Eukaryota</taxon>
        <taxon>Fungi</taxon>
        <taxon>Dikarya</taxon>
        <taxon>Ascomycota</taxon>
        <taxon>Pezizomycotina</taxon>
        <taxon>Sordariomycetes</taxon>
        <taxon>Sordariomycetidae</taxon>
        <taxon>Sordariales</taxon>
        <taxon>Podosporaceae</taxon>
        <taxon>Podospora</taxon>
    </lineage>
</organism>
<evidence type="ECO:0000256" key="13">
    <source>
        <dbReference type="ARBA" id="ARBA00023055"/>
    </source>
</evidence>
<evidence type="ECO:0000256" key="10">
    <source>
        <dbReference type="ARBA" id="ARBA00022741"/>
    </source>
</evidence>
<reference evidence="23" key="1">
    <citation type="journal article" date="2023" name="Mol. Phylogenet. Evol.">
        <title>Genome-scale phylogeny and comparative genomics of the fungal order Sordariales.</title>
        <authorList>
            <person name="Hensen N."/>
            <person name="Bonometti L."/>
            <person name="Westerberg I."/>
            <person name="Brannstrom I.O."/>
            <person name="Guillou S."/>
            <person name="Cros-Aarteil S."/>
            <person name="Calhoun S."/>
            <person name="Haridas S."/>
            <person name="Kuo A."/>
            <person name="Mondo S."/>
            <person name="Pangilinan J."/>
            <person name="Riley R."/>
            <person name="LaButti K."/>
            <person name="Andreopoulos B."/>
            <person name="Lipzen A."/>
            <person name="Chen C."/>
            <person name="Yan M."/>
            <person name="Daum C."/>
            <person name="Ng V."/>
            <person name="Clum A."/>
            <person name="Steindorff A."/>
            <person name="Ohm R.A."/>
            <person name="Martin F."/>
            <person name="Silar P."/>
            <person name="Natvig D.O."/>
            <person name="Lalanne C."/>
            <person name="Gautier V."/>
            <person name="Ament-Velasquez S.L."/>
            <person name="Kruys A."/>
            <person name="Hutchinson M.I."/>
            <person name="Powell A.J."/>
            <person name="Barry K."/>
            <person name="Miller A.N."/>
            <person name="Grigoriev I.V."/>
            <person name="Debuchy R."/>
            <person name="Gladieux P."/>
            <person name="Hiltunen Thoren M."/>
            <person name="Johannesson H."/>
        </authorList>
    </citation>
    <scope>NUCLEOTIDE SEQUENCE</scope>
    <source>
        <strain evidence="23">PSN309</strain>
    </source>
</reference>
<keyword evidence="13" id="KW-0445">Lipid transport</keyword>
<dbReference type="Gene3D" id="3.30.300.30">
    <property type="match status" value="1"/>
</dbReference>
<feature type="transmembrane region" description="Helical" evidence="20">
    <location>
        <begin position="89"/>
        <end position="110"/>
    </location>
</feature>
<dbReference type="GO" id="GO:0005811">
    <property type="term" value="C:lipid droplet"/>
    <property type="evidence" value="ECO:0007669"/>
    <property type="project" value="UniProtKB-SubCell"/>
</dbReference>